<keyword evidence="1" id="KW-1133">Transmembrane helix</keyword>
<dbReference type="PATRIC" id="fig|216942.3.peg.555"/>
<accession>A0A0K1W261</accession>
<evidence type="ECO:0000313" key="3">
    <source>
        <dbReference type="Proteomes" id="UP000067476"/>
    </source>
</evidence>
<keyword evidence="3" id="KW-1185">Reference proteome</keyword>
<organism evidence="2 3">
    <name type="scientific">Spiroplasma litorale</name>
    <dbReference type="NCBI Taxonomy" id="216942"/>
    <lineage>
        <taxon>Bacteria</taxon>
        <taxon>Bacillati</taxon>
        <taxon>Mycoplasmatota</taxon>
        <taxon>Mollicutes</taxon>
        <taxon>Entomoplasmatales</taxon>
        <taxon>Spiroplasmataceae</taxon>
        <taxon>Spiroplasma</taxon>
    </lineage>
</organism>
<proteinExistence type="predicted"/>
<dbReference type="Proteomes" id="UP000067476">
    <property type="component" value="Chromosome"/>
</dbReference>
<dbReference type="STRING" id="216942.SLITO_v1c05520"/>
<dbReference type="EMBL" id="CP012357">
    <property type="protein sequence ID" value="AKX34192.1"/>
    <property type="molecule type" value="Genomic_DNA"/>
</dbReference>
<feature type="transmembrane region" description="Helical" evidence="1">
    <location>
        <begin position="7"/>
        <end position="28"/>
    </location>
</feature>
<gene>
    <name evidence="2" type="ORF">SLITO_v1c05520</name>
</gene>
<name>A0A0K1W261_9MOLU</name>
<dbReference type="AlphaFoldDB" id="A0A0K1W261"/>
<sequence length="29" mass="2852">MNGLAKGGIITSLIGASISSIFGIILFAS</sequence>
<keyword evidence="1" id="KW-0812">Transmembrane</keyword>
<evidence type="ECO:0000256" key="1">
    <source>
        <dbReference type="SAM" id="Phobius"/>
    </source>
</evidence>
<evidence type="ECO:0000313" key="2">
    <source>
        <dbReference type="EMBL" id="AKX34192.1"/>
    </source>
</evidence>
<keyword evidence="1" id="KW-0472">Membrane</keyword>
<protein>
    <submittedName>
        <fullName evidence="2">Uncharacterized protein</fullName>
    </submittedName>
</protein>
<dbReference type="KEGG" id="sll:SLITO_v1c05520"/>
<reference evidence="2 3" key="1">
    <citation type="journal article" date="2015" name="Genome Announc.">
        <title>Complete Genome Sequence of Spiroplasma litorale TN-1T (DSM 21781), a Bacterium Isolated from a Green-Eyed Horsefly (Tabanus nigrovittatus).</title>
        <authorList>
            <person name="Lo W.S."/>
            <person name="Lai Y.C."/>
            <person name="Lien Y.W."/>
            <person name="Wang T.H."/>
            <person name="Kuo C.H."/>
        </authorList>
    </citation>
    <scope>NUCLEOTIDE SEQUENCE [LARGE SCALE GENOMIC DNA]</scope>
    <source>
        <strain evidence="2 3">TN-1</strain>
    </source>
</reference>